<dbReference type="CTD" id="20321179"/>
<accession>A0A074ZE41</accession>
<evidence type="ECO:0000313" key="2">
    <source>
        <dbReference type="Proteomes" id="UP000054324"/>
    </source>
</evidence>
<protein>
    <submittedName>
        <fullName evidence="1">Uncharacterized protein</fullName>
    </submittedName>
</protein>
<name>A0A074ZE41_OPIVI</name>
<dbReference type="AlphaFoldDB" id="A0A074ZE41"/>
<reference evidence="1 2" key="1">
    <citation type="submission" date="2013-11" db="EMBL/GenBank/DDBJ databases">
        <title>Opisthorchis viverrini - life in the bile duct.</title>
        <authorList>
            <person name="Young N.D."/>
            <person name="Nagarajan N."/>
            <person name="Lin S.J."/>
            <person name="Korhonen P.K."/>
            <person name="Jex A.R."/>
            <person name="Hall R.S."/>
            <person name="Safavi-Hemami H."/>
            <person name="Kaewkong W."/>
            <person name="Bertrand D."/>
            <person name="Gao S."/>
            <person name="Seet Q."/>
            <person name="Wongkham S."/>
            <person name="Teh B.T."/>
            <person name="Wongkham C."/>
            <person name="Intapan P.M."/>
            <person name="Maleewong W."/>
            <person name="Yang X."/>
            <person name="Hu M."/>
            <person name="Wang Z."/>
            <person name="Hofmann A."/>
            <person name="Sternberg P.W."/>
            <person name="Tan P."/>
            <person name="Wang J."/>
            <person name="Gasser R.B."/>
        </authorList>
    </citation>
    <scope>NUCLEOTIDE SEQUENCE [LARGE SCALE GENOMIC DNA]</scope>
</reference>
<dbReference type="GeneID" id="20321179"/>
<dbReference type="KEGG" id="ovi:T265_07000"/>
<keyword evidence="2" id="KW-1185">Reference proteome</keyword>
<sequence length="72" mass="7801">MALDGLWLSQGLVDNETVQKTPTRGVLFTTLRHWLAAPSILSKVVEFVHADDPTAHVEEYGLPSGAGQRSGK</sequence>
<organism evidence="1 2">
    <name type="scientific">Opisthorchis viverrini</name>
    <name type="common">Southeast Asian liver fluke</name>
    <dbReference type="NCBI Taxonomy" id="6198"/>
    <lineage>
        <taxon>Eukaryota</taxon>
        <taxon>Metazoa</taxon>
        <taxon>Spiralia</taxon>
        <taxon>Lophotrochozoa</taxon>
        <taxon>Platyhelminthes</taxon>
        <taxon>Trematoda</taxon>
        <taxon>Digenea</taxon>
        <taxon>Opisthorchiida</taxon>
        <taxon>Opisthorchiata</taxon>
        <taxon>Opisthorchiidae</taxon>
        <taxon>Opisthorchis</taxon>
    </lineage>
</organism>
<dbReference type="EMBL" id="KL596773">
    <property type="protein sequence ID" value="KER25541.1"/>
    <property type="molecule type" value="Genomic_DNA"/>
</dbReference>
<dbReference type="RefSeq" id="XP_009170685.1">
    <property type="nucleotide sequence ID" value="XM_009172421.1"/>
</dbReference>
<proteinExistence type="predicted"/>
<dbReference type="Proteomes" id="UP000054324">
    <property type="component" value="Unassembled WGS sequence"/>
</dbReference>
<evidence type="ECO:0000313" key="1">
    <source>
        <dbReference type="EMBL" id="KER25541.1"/>
    </source>
</evidence>
<gene>
    <name evidence="1" type="ORF">T265_07000</name>
</gene>